<dbReference type="InterPro" id="IPR011010">
    <property type="entry name" value="DNA_brk_join_enz"/>
</dbReference>
<dbReference type="GO" id="GO:0015074">
    <property type="term" value="P:DNA integration"/>
    <property type="evidence" value="ECO:0007669"/>
    <property type="project" value="UniProtKB-KW"/>
</dbReference>
<accession>A0A5J6N210</accession>
<evidence type="ECO:0000256" key="1">
    <source>
        <dbReference type="ARBA" id="ARBA00008857"/>
    </source>
</evidence>
<dbReference type="InterPro" id="IPR044068">
    <property type="entry name" value="CB"/>
</dbReference>
<evidence type="ECO:0000256" key="5">
    <source>
        <dbReference type="PROSITE-ProRule" id="PRU01248"/>
    </source>
</evidence>
<dbReference type="Pfam" id="PF00589">
    <property type="entry name" value="Phage_integrase"/>
    <property type="match status" value="1"/>
</dbReference>
<dbReference type="Gene3D" id="1.10.150.130">
    <property type="match status" value="1"/>
</dbReference>
<gene>
    <name evidence="8" type="ORF">FRZ61_32920</name>
</gene>
<evidence type="ECO:0000259" key="7">
    <source>
        <dbReference type="PROSITE" id="PS51900"/>
    </source>
</evidence>
<dbReference type="Pfam" id="PF20172">
    <property type="entry name" value="DUF6538"/>
    <property type="match status" value="1"/>
</dbReference>
<feature type="domain" description="Core-binding (CB)" evidence="7">
    <location>
        <begin position="217"/>
        <end position="328"/>
    </location>
</feature>
<comment type="similarity">
    <text evidence="1">Belongs to the 'phage' integrase family.</text>
</comment>
<sequence>MLPQRSHSGSHNNGDGAGSHVTKKRGVYYYRRRLPSPHGGEVALSLGTTNYREAEHQAAMLDKAFNELMQTMTTNTPKPPADLQVIVRDYLKTALQADFEQHLRAPTGQPVYQLDSYADEDPIDADLTIIDHLIGEAAEALARRDVRSVAATVDRLMAEHGLPVEQRPALAMGVLQAQLKVLETARQRVLGQHPELALDGTSRQPVGAPEVPAAPGPLLSAALPNFIDYMVTEEGWRGQTKTQSETTFRLFVEWCGDKPLQAYTRKDTAGFFDMLRKLPALYSKDKRWRDLSLPEIIAQSQGIDVERLTMKTVKRHFSALGRLFDYAKKRDQYIGENPAHGFDFPTKGRGKGKARKVWAGEPLRKLFASPVWTGCHPHFRAQAGDKIIRDEKFWLPILGLYHGNRLEEFAQLRREDVKQEGDIWFFDIHDQGGRQVKNEQSVRRVPLHPVVLRLGFLSYLDEVAPKATDRVFPELQPGGPDNKVGYYFTKWWTNYRRATGVYERGLDYHSFRHGVTTKLFGAGVSREVVDELTGHEGEGTSQTVYLHEFPLKVLADAIAKVEWPEIDLLRLTTS</sequence>
<evidence type="ECO:0000313" key="8">
    <source>
        <dbReference type="EMBL" id="QEX23354.1"/>
    </source>
</evidence>
<organism evidence="8 9">
    <name type="scientific">Hypericibacter adhaerens</name>
    <dbReference type="NCBI Taxonomy" id="2602016"/>
    <lineage>
        <taxon>Bacteria</taxon>
        <taxon>Pseudomonadati</taxon>
        <taxon>Pseudomonadota</taxon>
        <taxon>Alphaproteobacteria</taxon>
        <taxon>Rhodospirillales</taxon>
        <taxon>Dongiaceae</taxon>
        <taxon>Hypericibacter</taxon>
    </lineage>
</organism>
<dbReference type="GO" id="GO:0003677">
    <property type="term" value="F:DNA binding"/>
    <property type="evidence" value="ECO:0007669"/>
    <property type="project" value="UniProtKB-UniRule"/>
</dbReference>
<dbReference type="InterPro" id="IPR010998">
    <property type="entry name" value="Integrase_recombinase_N"/>
</dbReference>
<dbReference type="InterPro" id="IPR050090">
    <property type="entry name" value="Tyrosine_recombinase_XerCD"/>
</dbReference>
<feature type="region of interest" description="Disordered" evidence="6">
    <location>
        <begin position="1"/>
        <end position="22"/>
    </location>
</feature>
<evidence type="ECO:0000256" key="4">
    <source>
        <dbReference type="ARBA" id="ARBA00023172"/>
    </source>
</evidence>
<dbReference type="PANTHER" id="PTHR30349">
    <property type="entry name" value="PHAGE INTEGRASE-RELATED"/>
    <property type="match status" value="1"/>
</dbReference>
<dbReference type="KEGG" id="hadh:FRZ61_32920"/>
<evidence type="ECO:0000313" key="9">
    <source>
        <dbReference type="Proteomes" id="UP000325797"/>
    </source>
</evidence>
<dbReference type="InterPro" id="IPR046668">
    <property type="entry name" value="DUF6538"/>
</dbReference>
<dbReference type="GO" id="GO:0006310">
    <property type="term" value="P:DNA recombination"/>
    <property type="evidence" value="ECO:0007669"/>
    <property type="project" value="UniProtKB-KW"/>
</dbReference>
<dbReference type="Gene3D" id="1.10.443.10">
    <property type="entry name" value="Intergrase catalytic core"/>
    <property type="match status" value="1"/>
</dbReference>
<keyword evidence="4" id="KW-0233">DNA recombination</keyword>
<dbReference type="AlphaFoldDB" id="A0A5J6N210"/>
<dbReference type="InterPro" id="IPR002104">
    <property type="entry name" value="Integrase_catalytic"/>
</dbReference>
<dbReference type="CDD" id="cd01184">
    <property type="entry name" value="INT_C_like_1"/>
    <property type="match status" value="1"/>
</dbReference>
<dbReference type="SUPFAM" id="SSF56349">
    <property type="entry name" value="DNA breaking-rejoining enzymes"/>
    <property type="match status" value="1"/>
</dbReference>
<dbReference type="PROSITE" id="PS51900">
    <property type="entry name" value="CB"/>
    <property type="match status" value="1"/>
</dbReference>
<evidence type="ECO:0000256" key="6">
    <source>
        <dbReference type="SAM" id="MobiDB-lite"/>
    </source>
</evidence>
<dbReference type="EMBL" id="CP042582">
    <property type="protein sequence ID" value="QEX23354.1"/>
    <property type="molecule type" value="Genomic_DNA"/>
</dbReference>
<feature type="compositionally biased region" description="Polar residues" evidence="6">
    <location>
        <begin position="1"/>
        <end position="13"/>
    </location>
</feature>
<dbReference type="RefSeq" id="WP_151118745.1">
    <property type="nucleotide sequence ID" value="NZ_CP042582.1"/>
</dbReference>
<protein>
    <submittedName>
        <fullName evidence="8">Integrase</fullName>
    </submittedName>
</protein>
<reference evidence="8 9" key="1">
    <citation type="submission" date="2019-08" db="EMBL/GenBank/DDBJ databases">
        <title>Hyperibacter terrae gen. nov., sp. nov. and Hyperibacter viscosus sp. nov., two new members in the family Rhodospirillaceae isolated from the rhizosphere of Hypericum perforatum.</title>
        <authorList>
            <person name="Noviana Z."/>
        </authorList>
    </citation>
    <scope>NUCLEOTIDE SEQUENCE [LARGE SCALE GENOMIC DNA]</scope>
    <source>
        <strain evidence="8 9">R5959</strain>
    </source>
</reference>
<dbReference type="Proteomes" id="UP000325797">
    <property type="component" value="Chromosome"/>
</dbReference>
<keyword evidence="2" id="KW-0229">DNA integration</keyword>
<evidence type="ECO:0000256" key="3">
    <source>
        <dbReference type="ARBA" id="ARBA00023125"/>
    </source>
</evidence>
<name>A0A5J6N210_9PROT</name>
<dbReference type="PANTHER" id="PTHR30349:SF41">
    <property type="entry name" value="INTEGRASE_RECOMBINASE PROTEIN MJ0367-RELATED"/>
    <property type="match status" value="1"/>
</dbReference>
<dbReference type="InterPro" id="IPR013762">
    <property type="entry name" value="Integrase-like_cat_sf"/>
</dbReference>
<dbReference type="OrthoDB" id="9784724at2"/>
<keyword evidence="3 5" id="KW-0238">DNA-binding</keyword>
<proteinExistence type="inferred from homology"/>
<evidence type="ECO:0000256" key="2">
    <source>
        <dbReference type="ARBA" id="ARBA00022908"/>
    </source>
</evidence>
<keyword evidence="9" id="KW-1185">Reference proteome</keyword>